<evidence type="ECO:0000256" key="1">
    <source>
        <dbReference type="SAM" id="MobiDB-lite"/>
    </source>
</evidence>
<sequence>MSPTTLGVQRPGSNHPPGDSPTSYGSMSLTVKTCPAGKHRETHPFHKNAIAPCGLRSLPPPWCLWSIGCLHSVIYSKLHSRGSDIAFNP</sequence>
<organism evidence="2 3">
    <name type="scientific">Plakobranchus ocellatus</name>
    <dbReference type="NCBI Taxonomy" id="259542"/>
    <lineage>
        <taxon>Eukaryota</taxon>
        <taxon>Metazoa</taxon>
        <taxon>Spiralia</taxon>
        <taxon>Lophotrochozoa</taxon>
        <taxon>Mollusca</taxon>
        <taxon>Gastropoda</taxon>
        <taxon>Heterobranchia</taxon>
        <taxon>Euthyneura</taxon>
        <taxon>Panpulmonata</taxon>
        <taxon>Sacoglossa</taxon>
        <taxon>Placobranchoidea</taxon>
        <taxon>Plakobranchidae</taxon>
        <taxon>Plakobranchus</taxon>
    </lineage>
</organism>
<protein>
    <submittedName>
        <fullName evidence="2">Uncharacterized protein</fullName>
    </submittedName>
</protein>
<dbReference type="EMBL" id="BLXT01007308">
    <property type="protein sequence ID" value="GFO37879.1"/>
    <property type="molecule type" value="Genomic_DNA"/>
</dbReference>
<proteinExistence type="predicted"/>
<comment type="caution">
    <text evidence="2">The sequence shown here is derived from an EMBL/GenBank/DDBJ whole genome shotgun (WGS) entry which is preliminary data.</text>
</comment>
<evidence type="ECO:0000313" key="3">
    <source>
        <dbReference type="Proteomes" id="UP000735302"/>
    </source>
</evidence>
<keyword evidence="3" id="KW-1185">Reference proteome</keyword>
<reference evidence="2 3" key="1">
    <citation type="journal article" date="2021" name="Elife">
        <title>Chloroplast acquisition without the gene transfer in kleptoplastic sea slugs, Plakobranchus ocellatus.</title>
        <authorList>
            <person name="Maeda T."/>
            <person name="Takahashi S."/>
            <person name="Yoshida T."/>
            <person name="Shimamura S."/>
            <person name="Takaki Y."/>
            <person name="Nagai Y."/>
            <person name="Toyoda A."/>
            <person name="Suzuki Y."/>
            <person name="Arimoto A."/>
            <person name="Ishii H."/>
            <person name="Satoh N."/>
            <person name="Nishiyama T."/>
            <person name="Hasebe M."/>
            <person name="Maruyama T."/>
            <person name="Minagawa J."/>
            <person name="Obokata J."/>
            <person name="Shigenobu S."/>
        </authorList>
    </citation>
    <scope>NUCLEOTIDE SEQUENCE [LARGE SCALE GENOMIC DNA]</scope>
</reference>
<gene>
    <name evidence="2" type="ORF">PoB_006438400</name>
</gene>
<evidence type="ECO:0000313" key="2">
    <source>
        <dbReference type="EMBL" id="GFO37879.1"/>
    </source>
</evidence>
<feature type="region of interest" description="Disordered" evidence="1">
    <location>
        <begin position="1"/>
        <end position="28"/>
    </location>
</feature>
<dbReference type="Proteomes" id="UP000735302">
    <property type="component" value="Unassembled WGS sequence"/>
</dbReference>
<accession>A0AAV4D1A4</accession>
<dbReference type="AlphaFoldDB" id="A0AAV4D1A4"/>
<name>A0AAV4D1A4_9GAST</name>